<name>A0A4S2DK41_9CLOT</name>
<dbReference type="AlphaFoldDB" id="A0A4S2DK41"/>
<comment type="caution">
    <text evidence="9">The sequence shown here is derived from an EMBL/GenBank/DDBJ whole genome shotgun (WGS) entry which is preliminary data.</text>
</comment>
<evidence type="ECO:0000256" key="2">
    <source>
        <dbReference type="ARBA" id="ARBA00007776"/>
    </source>
</evidence>
<keyword evidence="4 8" id="KW-0812">Transmembrane</keyword>
<comment type="subcellular location">
    <subcellularLocation>
        <location evidence="1">Cell membrane</location>
        <topology evidence="1">Multi-pass membrane protein</topology>
    </subcellularLocation>
</comment>
<sequence length="163" mass="18389">MKKWILVLISLLLLILDNSLMPFFSIKGAYPTLIFTFAIAYSIIYGRKEAVIIGVTSGLLQDIFFYNGFGVNSLINMLLCLLAAIIGENIYREKKLIPVVSTVVLSLLKVFAIALILKLSDKTVNGTIGIYSSIYNAVVMFLGYNFVLRLYDNNDKKKSWRFK</sequence>
<evidence type="ECO:0000313" key="9">
    <source>
        <dbReference type="EMBL" id="TGY42596.1"/>
    </source>
</evidence>
<dbReference type="GO" id="GO:0008360">
    <property type="term" value="P:regulation of cell shape"/>
    <property type="evidence" value="ECO:0007669"/>
    <property type="project" value="UniProtKB-KW"/>
</dbReference>
<feature type="transmembrane region" description="Helical" evidence="8">
    <location>
        <begin position="129"/>
        <end position="151"/>
    </location>
</feature>
<gene>
    <name evidence="9" type="primary">mreD</name>
    <name evidence="9" type="ORF">E5347_07215</name>
</gene>
<dbReference type="NCBIfam" id="TIGR03426">
    <property type="entry name" value="shape_MreD"/>
    <property type="match status" value="1"/>
</dbReference>
<keyword evidence="6 8" id="KW-1133">Transmembrane helix</keyword>
<keyword evidence="5" id="KW-0133">Cell shape</keyword>
<organism evidence="9 10">
    <name type="scientific">Clostridium sartagoforme</name>
    <dbReference type="NCBI Taxonomy" id="84031"/>
    <lineage>
        <taxon>Bacteria</taxon>
        <taxon>Bacillati</taxon>
        <taxon>Bacillota</taxon>
        <taxon>Clostridia</taxon>
        <taxon>Eubacteriales</taxon>
        <taxon>Clostridiaceae</taxon>
        <taxon>Clostridium</taxon>
    </lineage>
</organism>
<comment type="similarity">
    <text evidence="2">Belongs to the MreD family.</text>
</comment>
<keyword evidence="3" id="KW-1003">Cell membrane</keyword>
<evidence type="ECO:0000256" key="8">
    <source>
        <dbReference type="SAM" id="Phobius"/>
    </source>
</evidence>
<dbReference type="InterPro" id="IPR017225">
    <property type="entry name" value="Cell_shape_determin_MreD_prd"/>
</dbReference>
<evidence type="ECO:0000256" key="6">
    <source>
        <dbReference type="ARBA" id="ARBA00022989"/>
    </source>
</evidence>
<accession>A0A4S2DK41</accession>
<dbReference type="GO" id="GO:0005886">
    <property type="term" value="C:plasma membrane"/>
    <property type="evidence" value="ECO:0007669"/>
    <property type="project" value="UniProtKB-SubCell"/>
</dbReference>
<dbReference type="OrthoDB" id="9796616at2"/>
<dbReference type="EMBL" id="SRYR01000002">
    <property type="protein sequence ID" value="TGY42596.1"/>
    <property type="molecule type" value="Genomic_DNA"/>
</dbReference>
<evidence type="ECO:0000256" key="3">
    <source>
        <dbReference type="ARBA" id="ARBA00022475"/>
    </source>
</evidence>
<dbReference type="PIRSF" id="PIRSF037497">
    <property type="entry name" value="MreD_Clostridium/Treponema_prd"/>
    <property type="match status" value="1"/>
</dbReference>
<protein>
    <submittedName>
        <fullName evidence="9">Rod shape-determining protein MreD</fullName>
    </submittedName>
</protein>
<evidence type="ECO:0000256" key="4">
    <source>
        <dbReference type="ARBA" id="ARBA00022692"/>
    </source>
</evidence>
<evidence type="ECO:0000313" key="10">
    <source>
        <dbReference type="Proteomes" id="UP000306888"/>
    </source>
</evidence>
<dbReference type="Pfam" id="PF04093">
    <property type="entry name" value="MreD"/>
    <property type="match status" value="1"/>
</dbReference>
<dbReference type="RefSeq" id="WP_136005951.1">
    <property type="nucleotide sequence ID" value="NZ_SRYR01000002.1"/>
</dbReference>
<keyword evidence="10" id="KW-1185">Reference proteome</keyword>
<feature type="transmembrane region" description="Helical" evidence="8">
    <location>
        <begin position="96"/>
        <end position="117"/>
    </location>
</feature>
<keyword evidence="7 8" id="KW-0472">Membrane</keyword>
<evidence type="ECO:0000256" key="7">
    <source>
        <dbReference type="ARBA" id="ARBA00023136"/>
    </source>
</evidence>
<evidence type="ECO:0000256" key="1">
    <source>
        <dbReference type="ARBA" id="ARBA00004651"/>
    </source>
</evidence>
<feature type="transmembrane region" description="Helical" evidence="8">
    <location>
        <begin position="63"/>
        <end position="84"/>
    </location>
</feature>
<evidence type="ECO:0000256" key="5">
    <source>
        <dbReference type="ARBA" id="ARBA00022960"/>
    </source>
</evidence>
<dbReference type="InterPro" id="IPR007227">
    <property type="entry name" value="Cell_shape_determining_MreD"/>
</dbReference>
<dbReference type="Proteomes" id="UP000306888">
    <property type="component" value="Unassembled WGS sequence"/>
</dbReference>
<proteinExistence type="inferred from homology"/>
<reference evidence="9 10" key="1">
    <citation type="submission" date="2019-04" db="EMBL/GenBank/DDBJ databases">
        <title>Microbes associate with the intestines of laboratory mice.</title>
        <authorList>
            <person name="Navarre W."/>
            <person name="Wong E."/>
            <person name="Huang K."/>
            <person name="Tropini C."/>
            <person name="Ng K."/>
            <person name="Yu B."/>
        </authorList>
    </citation>
    <scope>NUCLEOTIDE SEQUENCE [LARGE SCALE GENOMIC DNA]</scope>
    <source>
        <strain evidence="9 10">NM50_B9-20</strain>
    </source>
</reference>